<dbReference type="InterPro" id="IPR018496">
    <property type="entry name" value="PsdUridine_synth_RsuA/RluB_CS"/>
</dbReference>
<evidence type="ECO:0000313" key="10">
    <source>
        <dbReference type="Proteomes" id="UP000619761"/>
    </source>
</evidence>
<gene>
    <name evidence="9" type="ORF">GCM10011613_03650</name>
</gene>
<keyword evidence="2 6" id="KW-0694">RNA-binding</keyword>
<dbReference type="InterPro" id="IPR006145">
    <property type="entry name" value="PsdUridine_synth_RsuA/RluA"/>
</dbReference>
<sequence length="231" mass="26290">MRLDRFIESSLSYSAQKVRELFLQRLVLLNGVAVLEGRGRISEFCRVEVAGNILQAREAVYLMLNKPQGCVSATRDTKNKTVIDLIDFPDKENLHLAGRLDFNTTGLLLLTNDGKWSRKITQPTQKIPKTYLVQTKDVISADYVRVFAEGIYFSFEDLTTLPAELTILSSHSARLTIYEGRYHQIKRMFGFFNNEVVGLHRLSMGEIVLDKNLAAGEYRLLTAEEINSINR</sequence>
<reference evidence="10" key="1">
    <citation type="journal article" date="2019" name="Int. J. Syst. Evol. Microbiol.">
        <title>The Global Catalogue of Microorganisms (GCM) 10K type strain sequencing project: providing services to taxonomists for standard genome sequencing and annotation.</title>
        <authorList>
            <consortium name="The Broad Institute Genomics Platform"/>
            <consortium name="The Broad Institute Genome Sequencing Center for Infectious Disease"/>
            <person name="Wu L."/>
            <person name="Ma J."/>
        </authorList>
    </citation>
    <scope>NUCLEOTIDE SEQUENCE [LARGE SCALE GENOMIC DNA]</scope>
    <source>
        <strain evidence="10">KCTC 32239</strain>
    </source>
</reference>
<evidence type="ECO:0000256" key="6">
    <source>
        <dbReference type="PROSITE-ProRule" id="PRU00182"/>
    </source>
</evidence>
<dbReference type="InterPro" id="IPR020103">
    <property type="entry name" value="PsdUridine_synth_cat_dom_sf"/>
</dbReference>
<keyword evidence="3 7" id="KW-0413">Isomerase</keyword>
<protein>
    <recommendedName>
        <fullName evidence="7">Pseudouridine synthase</fullName>
        <ecNumber evidence="7">5.4.99.-</ecNumber>
    </recommendedName>
</protein>
<dbReference type="InterPro" id="IPR050343">
    <property type="entry name" value="RsuA_PseudoU_synthase"/>
</dbReference>
<dbReference type="Gene3D" id="3.10.290.10">
    <property type="entry name" value="RNA-binding S4 domain"/>
    <property type="match status" value="1"/>
</dbReference>
<dbReference type="Proteomes" id="UP000619761">
    <property type="component" value="Unassembled WGS sequence"/>
</dbReference>
<organism evidence="9 10">
    <name type="scientific">Cellvibrio zantedeschiae</name>
    <dbReference type="NCBI Taxonomy" id="1237077"/>
    <lineage>
        <taxon>Bacteria</taxon>
        <taxon>Pseudomonadati</taxon>
        <taxon>Pseudomonadota</taxon>
        <taxon>Gammaproteobacteria</taxon>
        <taxon>Cellvibrionales</taxon>
        <taxon>Cellvibrionaceae</taxon>
        <taxon>Cellvibrio</taxon>
    </lineage>
</organism>
<evidence type="ECO:0000256" key="7">
    <source>
        <dbReference type="RuleBase" id="RU003887"/>
    </source>
</evidence>
<evidence type="ECO:0000256" key="2">
    <source>
        <dbReference type="ARBA" id="ARBA00022884"/>
    </source>
</evidence>
<dbReference type="EMBL" id="BMYZ01000001">
    <property type="protein sequence ID" value="GGY63250.1"/>
    <property type="molecule type" value="Genomic_DNA"/>
</dbReference>
<dbReference type="InterPro" id="IPR042092">
    <property type="entry name" value="PsdUridine_s_RsuA/RluB/E/F_cat"/>
</dbReference>
<dbReference type="Gene3D" id="3.30.70.580">
    <property type="entry name" value="Pseudouridine synthase I, catalytic domain, N-terminal subdomain"/>
    <property type="match status" value="1"/>
</dbReference>
<keyword evidence="10" id="KW-1185">Reference proteome</keyword>
<comment type="function">
    <text evidence="5">Responsible for synthesis of pseudouridine from uracil-516 in 16S ribosomal RNA.</text>
</comment>
<evidence type="ECO:0000256" key="4">
    <source>
        <dbReference type="ARBA" id="ARBA00036749"/>
    </source>
</evidence>
<dbReference type="PANTHER" id="PTHR47683">
    <property type="entry name" value="PSEUDOURIDINE SYNTHASE FAMILY PROTEIN-RELATED"/>
    <property type="match status" value="1"/>
</dbReference>
<accession>A0ABQ3AQ57</accession>
<name>A0ABQ3AQ57_9GAMM</name>
<dbReference type="SUPFAM" id="SSF55120">
    <property type="entry name" value="Pseudouridine synthase"/>
    <property type="match status" value="1"/>
</dbReference>
<evidence type="ECO:0000313" key="9">
    <source>
        <dbReference type="EMBL" id="GGY63250.1"/>
    </source>
</evidence>
<dbReference type="PROSITE" id="PS01149">
    <property type="entry name" value="PSI_RSU"/>
    <property type="match status" value="1"/>
</dbReference>
<dbReference type="InterPro" id="IPR020094">
    <property type="entry name" value="TruA/RsuA/RluB/E/F_N"/>
</dbReference>
<dbReference type="EC" id="5.4.99.-" evidence="7"/>
<evidence type="ECO:0000259" key="8">
    <source>
        <dbReference type="Pfam" id="PF00849"/>
    </source>
</evidence>
<dbReference type="SUPFAM" id="SSF55174">
    <property type="entry name" value="Alpha-L RNA-binding motif"/>
    <property type="match status" value="1"/>
</dbReference>
<dbReference type="Pfam" id="PF00849">
    <property type="entry name" value="PseudoU_synth_2"/>
    <property type="match status" value="1"/>
</dbReference>
<feature type="domain" description="Pseudouridine synthase RsuA/RluA-like" evidence="8">
    <location>
        <begin position="61"/>
        <end position="189"/>
    </location>
</feature>
<comment type="similarity">
    <text evidence="1 7">Belongs to the pseudouridine synthase RsuA family.</text>
</comment>
<evidence type="ECO:0000256" key="3">
    <source>
        <dbReference type="ARBA" id="ARBA00023235"/>
    </source>
</evidence>
<evidence type="ECO:0000256" key="5">
    <source>
        <dbReference type="ARBA" id="ARBA00037590"/>
    </source>
</evidence>
<comment type="catalytic activity">
    <reaction evidence="4">
        <text>uridine(516) in 16S rRNA = pseudouridine(516) in 16S rRNA</text>
        <dbReference type="Rhea" id="RHEA:38867"/>
        <dbReference type="Rhea" id="RHEA-COMP:10089"/>
        <dbReference type="Rhea" id="RHEA-COMP:10090"/>
        <dbReference type="ChEBI" id="CHEBI:65314"/>
        <dbReference type="ChEBI" id="CHEBI:65315"/>
        <dbReference type="EC" id="5.4.99.19"/>
    </reaction>
</comment>
<dbReference type="CDD" id="cd02553">
    <property type="entry name" value="PseudoU_synth_RsuA"/>
    <property type="match status" value="1"/>
</dbReference>
<dbReference type="PROSITE" id="PS50889">
    <property type="entry name" value="S4"/>
    <property type="match status" value="1"/>
</dbReference>
<proteinExistence type="inferred from homology"/>
<dbReference type="RefSeq" id="WP_189415544.1">
    <property type="nucleotide sequence ID" value="NZ_BMYZ01000001.1"/>
</dbReference>
<dbReference type="InterPro" id="IPR000748">
    <property type="entry name" value="PsdUridine_synth_RsuA/RluB/E/F"/>
</dbReference>
<dbReference type="InterPro" id="IPR036986">
    <property type="entry name" value="S4_RNA-bd_sf"/>
</dbReference>
<dbReference type="PANTHER" id="PTHR47683:SF4">
    <property type="entry name" value="PSEUDOURIDINE SYNTHASE"/>
    <property type="match status" value="1"/>
</dbReference>
<evidence type="ECO:0000256" key="1">
    <source>
        <dbReference type="ARBA" id="ARBA00008348"/>
    </source>
</evidence>
<comment type="caution">
    <text evidence="9">The sequence shown here is derived from an EMBL/GenBank/DDBJ whole genome shotgun (WGS) entry which is preliminary data.</text>
</comment>
<dbReference type="Gene3D" id="3.30.70.1560">
    <property type="entry name" value="Alpha-L RNA-binding motif"/>
    <property type="match status" value="1"/>
</dbReference>
<dbReference type="NCBIfam" id="TIGR00093">
    <property type="entry name" value="pseudouridine synthase"/>
    <property type="match status" value="1"/>
</dbReference>